<reference evidence="1 2" key="1">
    <citation type="journal article" date="2021" name="Commun. Biol.">
        <title>The genome of Shorea leprosula (Dipterocarpaceae) highlights the ecological relevance of drought in aseasonal tropical rainforests.</title>
        <authorList>
            <person name="Ng K.K.S."/>
            <person name="Kobayashi M.J."/>
            <person name="Fawcett J.A."/>
            <person name="Hatakeyama M."/>
            <person name="Paape T."/>
            <person name="Ng C.H."/>
            <person name="Ang C.C."/>
            <person name="Tnah L.H."/>
            <person name="Lee C.T."/>
            <person name="Nishiyama T."/>
            <person name="Sese J."/>
            <person name="O'Brien M.J."/>
            <person name="Copetti D."/>
            <person name="Mohd Noor M.I."/>
            <person name="Ong R.C."/>
            <person name="Putra M."/>
            <person name="Sireger I.Z."/>
            <person name="Indrioko S."/>
            <person name="Kosugi Y."/>
            <person name="Izuno A."/>
            <person name="Isagi Y."/>
            <person name="Lee S.L."/>
            <person name="Shimizu K.K."/>
        </authorList>
    </citation>
    <scope>NUCLEOTIDE SEQUENCE [LARGE SCALE GENOMIC DNA]</scope>
    <source>
        <strain evidence="1">214</strain>
    </source>
</reference>
<gene>
    <name evidence="1" type="ORF">SLEP1_g42425</name>
</gene>
<organism evidence="1 2">
    <name type="scientific">Rubroshorea leprosula</name>
    <dbReference type="NCBI Taxonomy" id="152421"/>
    <lineage>
        <taxon>Eukaryota</taxon>
        <taxon>Viridiplantae</taxon>
        <taxon>Streptophyta</taxon>
        <taxon>Embryophyta</taxon>
        <taxon>Tracheophyta</taxon>
        <taxon>Spermatophyta</taxon>
        <taxon>Magnoliopsida</taxon>
        <taxon>eudicotyledons</taxon>
        <taxon>Gunneridae</taxon>
        <taxon>Pentapetalae</taxon>
        <taxon>rosids</taxon>
        <taxon>malvids</taxon>
        <taxon>Malvales</taxon>
        <taxon>Dipterocarpaceae</taxon>
        <taxon>Rubroshorea</taxon>
    </lineage>
</organism>
<dbReference type="AlphaFoldDB" id="A0AAV5L9S0"/>
<comment type="caution">
    <text evidence="1">The sequence shown here is derived from an EMBL/GenBank/DDBJ whole genome shotgun (WGS) entry which is preliminary data.</text>
</comment>
<accession>A0AAV5L9S0</accession>
<protein>
    <submittedName>
        <fullName evidence="1">Uncharacterized protein</fullName>
    </submittedName>
</protein>
<dbReference type="Proteomes" id="UP001054252">
    <property type="component" value="Unassembled WGS sequence"/>
</dbReference>
<keyword evidence="2" id="KW-1185">Reference proteome</keyword>
<evidence type="ECO:0000313" key="2">
    <source>
        <dbReference type="Proteomes" id="UP001054252"/>
    </source>
</evidence>
<name>A0AAV5L9S0_9ROSI</name>
<sequence>MIRKDSRHTLTLDLASLRRLLMNCLRKDTNLEFVMRTLTYVSKED</sequence>
<dbReference type="EMBL" id="BPVZ01000103">
    <property type="protein sequence ID" value="GKV33994.1"/>
    <property type="molecule type" value="Genomic_DNA"/>
</dbReference>
<proteinExistence type="predicted"/>
<evidence type="ECO:0000313" key="1">
    <source>
        <dbReference type="EMBL" id="GKV33994.1"/>
    </source>
</evidence>